<gene>
    <name evidence="2" type="ORF">DealDRAFT_0318</name>
</gene>
<dbReference type="PANTHER" id="PTHR14087:SF7">
    <property type="entry name" value="THYMOCYTE NUCLEAR PROTEIN 1"/>
    <property type="match status" value="1"/>
</dbReference>
<dbReference type="InterPro" id="IPR002740">
    <property type="entry name" value="EVE_domain"/>
</dbReference>
<evidence type="ECO:0000313" key="3">
    <source>
        <dbReference type="Proteomes" id="UP000006443"/>
    </source>
</evidence>
<feature type="domain" description="EVE" evidence="1">
    <location>
        <begin position="2"/>
        <end position="129"/>
    </location>
</feature>
<dbReference type="OrthoDB" id="9791347at2"/>
<dbReference type="PANTHER" id="PTHR14087">
    <property type="entry name" value="THYMOCYTE NUCLEAR PROTEIN 1"/>
    <property type="match status" value="1"/>
</dbReference>
<evidence type="ECO:0000259" key="1">
    <source>
        <dbReference type="Pfam" id="PF01878"/>
    </source>
</evidence>
<dbReference type="RefSeq" id="WP_008514211.1">
    <property type="nucleotide sequence ID" value="NZ_ACJM01000001.1"/>
</dbReference>
<organism evidence="2 3">
    <name type="scientific">Dethiobacter alkaliphilus AHT 1</name>
    <dbReference type="NCBI Taxonomy" id="555088"/>
    <lineage>
        <taxon>Bacteria</taxon>
        <taxon>Bacillati</taxon>
        <taxon>Bacillota</taxon>
        <taxon>Dethiobacteria</taxon>
        <taxon>Dethiobacterales</taxon>
        <taxon>Dethiobacteraceae</taxon>
        <taxon>Dethiobacter</taxon>
    </lineage>
</organism>
<dbReference type="InterPro" id="IPR047197">
    <property type="entry name" value="THYN1-like_EVE"/>
</dbReference>
<name>C0GCV9_DETAL</name>
<dbReference type="eggNOG" id="COG2947">
    <property type="taxonomic scope" value="Bacteria"/>
</dbReference>
<proteinExistence type="predicted"/>
<evidence type="ECO:0000313" key="2">
    <source>
        <dbReference type="EMBL" id="EEG79044.1"/>
    </source>
</evidence>
<dbReference type="AlphaFoldDB" id="C0GCV9"/>
<dbReference type="Gene3D" id="3.10.590.10">
    <property type="entry name" value="ph1033 like domains"/>
    <property type="match status" value="1"/>
</dbReference>
<dbReference type="Proteomes" id="UP000006443">
    <property type="component" value="Unassembled WGS sequence"/>
</dbReference>
<dbReference type="Pfam" id="PF01878">
    <property type="entry name" value="EVE"/>
    <property type="match status" value="1"/>
</dbReference>
<dbReference type="EMBL" id="ACJM01000001">
    <property type="protein sequence ID" value="EEG79044.1"/>
    <property type="molecule type" value="Genomic_DNA"/>
</dbReference>
<reference evidence="2 3" key="1">
    <citation type="submission" date="2009-02" db="EMBL/GenBank/DDBJ databases">
        <title>Sequencing of the draft genome and assembly of Dethiobacter alkaliphilus AHT 1.</title>
        <authorList>
            <consortium name="US DOE Joint Genome Institute (JGI-PGF)"/>
            <person name="Lucas S."/>
            <person name="Copeland A."/>
            <person name="Lapidus A."/>
            <person name="Glavina del Rio T."/>
            <person name="Dalin E."/>
            <person name="Tice H."/>
            <person name="Bruce D."/>
            <person name="Goodwin L."/>
            <person name="Pitluck S."/>
            <person name="Larimer F."/>
            <person name="Land M.L."/>
            <person name="Hauser L."/>
            <person name="Muyzer G."/>
        </authorList>
    </citation>
    <scope>NUCLEOTIDE SEQUENCE [LARGE SCALE GENOMIC DNA]</scope>
    <source>
        <strain evidence="2 3">AHT 1</strain>
    </source>
</reference>
<dbReference type="InterPro" id="IPR015947">
    <property type="entry name" value="PUA-like_sf"/>
</dbReference>
<dbReference type="SUPFAM" id="SSF88697">
    <property type="entry name" value="PUA domain-like"/>
    <property type="match status" value="1"/>
</dbReference>
<keyword evidence="3" id="KW-1185">Reference proteome</keyword>
<sequence>MNYWLLKTEPEDYSFADLKQAGMDVWDGVRNRQAQKNIRAMSPGDQAFIYHTGNEKAIVGVAEIVSIPFSDPTDDQFHAVNVRAQHALPRPVTLKEIKEAPQFEKWALVRQPRLSVMPVSAKHWQQVIELSKE</sequence>
<accession>C0GCV9</accession>
<dbReference type="InterPro" id="IPR052181">
    <property type="entry name" value="5hmC_binding"/>
</dbReference>
<protein>
    <recommendedName>
        <fullName evidence="1">EVE domain-containing protein</fullName>
    </recommendedName>
</protein>
<comment type="caution">
    <text evidence="2">The sequence shown here is derived from an EMBL/GenBank/DDBJ whole genome shotgun (WGS) entry which is preliminary data.</text>
</comment>
<dbReference type="CDD" id="cd21133">
    <property type="entry name" value="EVE"/>
    <property type="match status" value="1"/>
</dbReference>